<dbReference type="Pfam" id="PF13439">
    <property type="entry name" value="Glyco_transf_4"/>
    <property type="match status" value="1"/>
</dbReference>
<protein>
    <submittedName>
        <fullName evidence="5">Glycosyltransferase involved in cell wall bisynthesis</fullName>
    </submittedName>
</protein>
<dbReference type="InterPro" id="IPR001296">
    <property type="entry name" value="Glyco_trans_1"/>
</dbReference>
<dbReference type="RefSeq" id="WP_327083429.1">
    <property type="nucleotide sequence ID" value="NZ_FQVN01000002.1"/>
</dbReference>
<keyword evidence="1" id="KW-0328">Glycosyltransferase</keyword>
<evidence type="ECO:0000313" key="5">
    <source>
        <dbReference type="EMBL" id="SHF10928.1"/>
    </source>
</evidence>
<name>A0A1M4YYZ6_STRHI</name>
<dbReference type="AlphaFoldDB" id="A0A1M4YYZ6"/>
<dbReference type="Pfam" id="PF00534">
    <property type="entry name" value="Glycos_transf_1"/>
    <property type="match status" value="1"/>
</dbReference>
<evidence type="ECO:0000313" key="6">
    <source>
        <dbReference type="Proteomes" id="UP000184501"/>
    </source>
</evidence>
<gene>
    <name evidence="5" type="ORF">SAMN05444320_102538</name>
</gene>
<dbReference type="PANTHER" id="PTHR12526">
    <property type="entry name" value="GLYCOSYLTRANSFERASE"/>
    <property type="match status" value="1"/>
</dbReference>
<feature type="domain" description="Glycosyl transferase family 1" evidence="3">
    <location>
        <begin position="172"/>
        <end position="310"/>
    </location>
</feature>
<evidence type="ECO:0000256" key="1">
    <source>
        <dbReference type="ARBA" id="ARBA00022676"/>
    </source>
</evidence>
<dbReference type="SUPFAM" id="SSF53756">
    <property type="entry name" value="UDP-Glycosyltransferase/glycogen phosphorylase"/>
    <property type="match status" value="1"/>
</dbReference>
<dbReference type="GO" id="GO:0016757">
    <property type="term" value="F:glycosyltransferase activity"/>
    <property type="evidence" value="ECO:0007669"/>
    <property type="project" value="UniProtKB-KW"/>
</dbReference>
<keyword evidence="2 5" id="KW-0808">Transferase</keyword>
<evidence type="ECO:0000259" key="4">
    <source>
        <dbReference type="Pfam" id="PF13439"/>
    </source>
</evidence>
<organism evidence="5 6">
    <name type="scientific">Streptoalloteichus hindustanus</name>
    <dbReference type="NCBI Taxonomy" id="2017"/>
    <lineage>
        <taxon>Bacteria</taxon>
        <taxon>Bacillati</taxon>
        <taxon>Actinomycetota</taxon>
        <taxon>Actinomycetes</taxon>
        <taxon>Pseudonocardiales</taxon>
        <taxon>Pseudonocardiaceae</taxon>
        <taxon>Streptoalloteichus</taxon>
    </lineage>
</organism>
<accession>A0A1M4YYZ6</accession>
<sequence>MSGQPLHIAMVATPWFTLPPHAYGGIEQMVANLVEVLVADGHELTLIGVGDNGTNAQHFLTTYGQPECDRLGAAIPEVVHAGQAARLLAELRVDLVHDHSLAGPLTAAGREIPTAVTVHLPVNGELGDLYAALGDSVRLVAISEAQRESRPELNWIGMVHNAVRVDTYPYSDDKEDYALFLGRASWQKGLHVAVDAAREADVPLVVAAKCIEESEKIYFDEEVKPRLGPGVEWIGQVDAVGKRKLLQHARCLVFPILGDEAFGLVMVEALACGTPVVALRRASVAEIVRSGETGLVCDTPEELPNALHEVRRISPARCREDARLRFDSVGMAHRYEDLYRRVLSGEAEATREAH</sequence>
<keyword evidence="6" id="KW-1185">Reference proteome</keyword>
<evidence type="ECO:0000256" key="2">
    <source>
        <dbReference type="ARBA" id="ARBA00022679"/>
    </source>
</evidence>
<proteinExistence type="predicted"/>
<dbReference type="STRING" id="2017.SAMN05444320_102538"/>
<dbReference type="EMBL" id="FQVN01000002">
    <property type="protein sequence ID" value="SHF10928.1"/>
    <property type="molecule type" value="Genomic_DNA"/>
</dbReference>
<dbReference type="PANTHER" id="PTHR12526:SF595">
    <property type="entry name" value="BLL5217 PROTEIN"/>
    <property type="match status" value="1"/>
</dbReference>
<dbReference type="Gene3D" id="3.40.50.2000">
    <property type="entry name" value="Glycogen Phosphorylase B"/>
    <property type="match status" value="2"/>
</dbReference>
<feature type="domain" description="Glycosyltransferase subfamily 4-like N-terminal" evidence="4">
    <location>
        <begin position="23"/>
        <end position="147"/>
    </location>
</feature>
<dbReference type="InterPro" id="IPR028098">
    <property type="entry name" value="Glyco_trans_4-like_N"/>
</dbReference>
<dbReference type="CDD" id="cd03802">
    <property type="entry name" value="GT4_AviGT4-like"/>
    <property type="match status" value="1"/>
</dbReference>
<evidence type="ECO:0000259" key="3">
    <source>
        <dbReference type="Pfam" id="PF00534"/>
    </source>
</evidence>
<dbReference type="Proteomes" id="UP000184501">
    <property type="component" value="Unassembled WGS sequence"/>
</dbReference>
<reference evidence="5 6" key="1">
    <citation type="submission" date="2016-11" db="EMBL/GenBank/DDBJ databases">
        <authorList>
            <person name="Jaros S."/>
            <person name="Januszkiewicz K."/>
            <person name="Wedrychowicz H."/>
        </authorList>
    </citation>
    <scope>NUCLEOTIDE SEQUENCE [LARGE SCALE GENOMIC DNA]</scope>
    <source>
        <strain evidence="5 6">DSM 44523</strain>
    </source>
</reference>